<dbReference type="EMBL" id="CP133617">
    <property type="protein sequence ID" value="WMV36285.1"/>
    <property type="molecule type" value="Genomic_DNA"/>
</dbReference>
<proteinExistence type="predicted"/>
<organism evidence="1 2">
    <name type="scientific">Solanum verrucosum</name>
    <dbReference type="NCBI Taxonomy" id="315347"/>
    <lineage>
        <taxon>Eukaryota</taxon>
        <taxon>Viridiplantae</taxon>
        <taxon>Streptophyta</taxon>
        <taxon>Embryophyta</taxon>
        <taxon>Tracheophyta</taxon>
        <taxon>Spermatophyta</taxon>
        <taxon>Magnoliopsida</taxon>
        <taxon>eudicotyledons</taxon>
        <taxon>Gunneridae</taxon>
        <taxon>Pentapetalae</taxon>
        <taxon>asterids</taxon>
        <taxon>lamiids</taxon>
        <taxon>Solanales</taxon>
        <taxon>Solanaceae</taxon>
        <taxon>Solanoideae</taxon>
        <taxon>Solaneae</taxon>
        <taxon>Solanum</taxon>
    </lineage>
</organism>
<dbReference type="AlphaFoldDB" id="A0AAF0RBJ5"/>
<evidence type="ECO:0000313" key="2">
    <source>
        <dbReference type="Proteomes" id="UP001234989"/>
    </source>
</evidence>
<evidence type="ECO:0000313" key="1">
    <source>
        <dbReference type="EMBL" id="WMV36285.1"/>
    </source>
</evidence>
<gene>
    <name evidence="1" type="ORF">MTR67_029670</name>
</gene>
<name>A0AAF0RBJ5_SOLVR</name>
<protein>
    <submittedName>
        <fullName evidence="1">Uncharacterized protein</fullName>
    </submittedName>
</protein>
<accession>A0AAF0RBJ5</accession>
<dbReference type="Proteomes" id="UP001234989">
    <property type="component" value="Chromosome 6"/>
</dbReference>
<reference evidence="1" key="1">
    <citation type="submission" date="2023-08" db="EMBL/GenBank/DDBJ databases">
        <title>A de novo genome assembly of Solanum verrucosum Schlechtendal, a Mexican diploid species geographically isolated from the other diploid A-genome species in potato relatives.</title>
        <authorList>
            <person name="Hosaka K."/>
        </authorList>
    </citation>
    <scope>NUCLEOTIDE SEQUENCE</scope>
    <source>
        <tissue evidence="1">Young leaves</tissue>
    </source>
</reference>
<sequence length="171" mass="18313">MDTVYLINRLPSVVLGGEFPNEFFQKCSPYCYFHEVSLDTVLLQQQGHPEESAAPDIDLLVSGGGRIFIKGVVGVVAHNLALLVDVSSNLPVDIVLPAADPIHVPVEATAPILAAAPQLRKSTRDPKPPQLGSDIIYPGSAKSACSYALSNYLQVGFTLSKLSGLSECYFN</sequence>
<keyword evidence="2" id="KW-1185">Reference proteome</keyword>